<geneLocation type="plasmid" evidence="1 2">
    <name>pGD02.2.2</name>
</geneLocation>
<evidence type="ECO:0000313" key="1">
    <source>
        <dbReference type="EMBL" id="UZF48417.1"/>
    </source>
</evidence>
<proteinExistence type="predicted"/>
<dbReference type="AlphaFoldDB" id="A0AA46X4Q9"/>
<sequence length="353" mass="39465">MTARLPPPVGPNPLSIGGLLATAMSTSNLEPELPARVTRRNLASAIADALYENSAYELEDECCRLGMAAKAADESDPFSSKRAYVNRRTAQMDLSALVDLARRITADYEAPLLTHLISLAGARGVDGEMKNLIFAADGPKPEIVLDDALNNVIRITKNERYCLAFDQPLSENGLTWRELTRWWAGTDTLDEDAERTQAHELYGRLMRSLDGNGAEQLMFRTYCSLYRSHGFDLPALIPQVYLHYDPYTRRTGATLPRQRMDFLLLLPGRRRVVLELDGIQHYAKADRQASPTLYAQMMSEDRKLRLAGYEVFRFGGAEFTNHTAAVHMLDSFFRDLLALPATSSAHRPDAQPS</sequence>
<dbReference type="RefSeq" id="WP_229582188.1">
    <property type="nucleotide sequence ID" value="NZ_CP083976.1"/>
</dbReference>
<gene>
    <name evidence="1" type="ORF">KUM34_028990</name>
</gene>
<evidence type="ECO:0000313" key="2">
    <source>
        <dbReference type="Proteomes" id="UP001162740"/>
    </source>
</evidence>
<reference evidence="1 2" key="1">
    <citation type="journal article" date="2021" name="Front. Microbiol.">
        <title>Bacterial Transformation of Aromatic Monomers in Softwood Black Liquor.</title>
        <authorList>
            <person name="Navas L.E."/>
            <person name="Dexter G."/>
            <person name="Liu J."/>
            <person name="Levy-Booth D."/>
            <person name="Cho M."/>
            <person name="Jang S.K."/>
            <person name="Mansfield S.D."/>
            <person name="Renneckar S."/>
            <person name="Mohn W.W."/>
            <person name="Eltis L.D."/>
        </authorList>
    </citation>
    <scope>NUCLEOTIDE SEQUENCE [LARGE SCALE GENOMIC DNA]</scope>
    <source>
        <strain evidence="1 2">GD02</strain>
    </source>
</reference>
<protein>
    <recommendedName>
        <fullName evidence="3">AbiJ-NTD3 domain-containing protein</fullName>
    </recommendedName>
</protein>
<name>A0AA46X4Q9_RHORH</name>
<dbReference type="EMBL" id="CP083976">
    <property type="protein sequence ID" value="UZF48417.1"/>
    <property type="molecule type" value="Genomic_DNA"/>
</dbReference>
<evidence type="ECO:0008006" key="3">
    <source>
        <dbReference type="Google" id="ProtNLM"/>
    </source>
</evidence>
<keyword evidence="1" id="KW-0614">Plasmid</keyword>
<accession>A0AA46X4Q9</accession>
<dbReference type="Proteomes" id="UP001162740">
    <property type="component" value="Plasmid pGD02.2.2"/>
</dbReference>
<organism evidence="1 2">
    <name type="scientific">Rhodococcus rhodochrous</name>
    <dbReference type="NCBI Taxonomy" id="1829"/>
    <lineage>
        <taxon>Bacteria</taxon>
        <taxon>Bacillati</taxon>
        <taxon>Actinomycetota</taxon>
        <taxon>Actinomycetes</taxon>
        <taxon>Mycobacteriales</taxon>
        <taxon>Nocardiaceae</taxon>
        <taxon>Rhodococcus</taxon>
    </lineage>
</organism>